<reference evidence="3" key="1">
    <citation type="submission" date="2023-06" db="EMBL/GenBank/DDBJ databases">
        <title>Genomic of Agaribacillus aureum.</title>
        <authorList>
            <person name="Wang G."/>
        </authorList>
    </citation>
    <scope>NUCLEOTIDE SEQUENCE</scope>
    <source>
        <strain evidence="3">BMA12</strain>
    </source>
</reference>
<organism evidence="3 4">
    <name type="scientific">Agaribacillus aureus</name>
    <dbReference type="NCBI Taxonomy" id="3051825"/>
    <lineage>
        <taxon>Bacteria</taxon>
        <taxon>Pseudomonadati</taxon>
        <taxon>Bacteroidota</taxon>
        <taxon>Cytophagia</taxon>
        <taxon>Cytophagales</taxon>
        <taxon>Splendidivirgaceae</taxon>
        <taxon>Agaribacillus</taxon>
    </lineage>
</organism>
<feature type="domain" description="YdbS-like PH" evidence="2">
    <location>
        <begin position="89"/>
        <end position="164"/>
    </location>
</feature>
<feature type="transmembrane region" description="Helical" evidence="1">
    <location>
        <begin position="33"/>
        <end position="53"/>
    </location>
</feature>
<evidence type="ECO:0000313" key="4">
    <source>
        <dbReference type="Proteomes" id="UP001172083"/>
    </source>
</evidence>
<dbReference type="PANTHER" id="PTHR34473:SF2">
    <property type="entry name" value="UPF0699 TRANSMEMBRANE PROTEIN YDBT"/>
    <property type="match status" value="1"/>
</dbReference>
<comment type="caution">
    <text evidence="3">The sequence shown here is derived from an EMBL/GenBank/DDBJ whole genome shotgun (WGS) entry which is preliminary data.</text>
</comment>
<keyword evidence="1" id="KW-0472">Membrane</keyword>
<dbReference type="Proteomes" id="UP001172083">
    <property type="component" value="Unassembled WGS sequence"/>
</dbReference>
<dbReference type="Pfam" id="PF03703">
    <property type="entry name" value="bPH_2"/>
    <property type="match status" value="1"/>
</dbReference>
<dbReference type="PANTHER" id="PTHR34473">
    <property type="entry name" value="UPF0699 TRANSMEMBRANE PROTEIN YDBS"/>
    <property type="match status" value="1"/>
</dbReference>
<accession>A0ABT8L470</accession>
<dbReference type="RefSeq" id="WP_346757877.1">
    <property type="nucleotide sequence ID" value="NZ_JAUJEB010000001.1"/>
</dbReference>
<protein>
    <submittedName>
        <fullName evidence="3">PH domain-containing protein</fullName>
    </submittedName>
</protein>
<proteinExistence type="predicted"/>
<dbReference type="EMBL" id="JAUJEB010000001">
    <property type="protein sequence ID" value="MDN5212560.1"/>
    <property type="molecule type" value="Genomic_DNA"/>
</dbReference>
<evidence type="ECO:0000256" key="1">
    <source>
        <dbReference type="SAM" id="Phobius"/>
    </source>
</evidence>
<gene>
    <name evidence="3" type="ORF">QQ020_10910</name>
</gene>
<feature type="transmembrane region" description="Helical" evidence="1">
    <location>
        <begin position="59"/>
        <end position="80"/>
    </location>
</feature>
<sequence length="174" mass="20345">MLFENQQIEIHELPSTEDLDFQKLDARYLTIKIINHLVFFVVVMLAVGFFLLLENDFSWTPTLMIFMSVWGLIYVGTLLYMRKEFLLRGYVLRKHDIVYRKGWLWTSIVVVPFNRIQHCELSQGPLEKSYKLAKLNIFTAGGQSSDLKLPGLKKEEAASIKEFLLNQINEHNYA</sequence>
<keyword evidence="4" id="KW-1185">Reference proteome</keyword>
<dbReference type="InterPro" id="IPR005182">
    <property type="entry name" value="YdbS-like_PH"/>
</dbReference>
<keyword evidence="1" id="KW-1133">Transmembrane helix</keyword>
<evidence type="ECO:0000259" key="2">
    <source>
        <dbReference type="Pfam" id="PF03703"/>
    </source>
</evidence>
<keyword evidence="1" id="KW-0812">Transmembrane</keyword>
<name>A0ABT8L470_9BACT</name>
<evidence type="ECO:0000313" key="3">
    <source>
        <dbReference type="EMBL" id="MDN5212560.1"/>
    </source>
</evidence>